<reference evidence="2" key="3">
    <citation type="submission" date="2025-09" db="UniProtKB">
        <authorList>
            <consortium name="Ensembl"/>
        </authorList>
    </citation>
    <scope>IDENTIFICATION</scope>
</reference>
<reference evidence="2" key="2">
    <citation type="submission" date="2025-08" db="UniProtKB">
        <authorList>
            <consortium name="Ensembl"/>
        </authorList>
    </citation>
    <scope>IDENTIFICATION</scope>
</reference>
<proteinExistence type="predicted"/>
<dbReference type="GO" id="GO:0005884">
    <property type="term" value="C:actin filament"/>
    <property type="evidence" value="ECO:0007669"/>
    <property type="project" value="TreeGrafter"/>
</dbReference>
<dbReference type="GO" id="GO:0030833">
    <property type="term" value="P:regulation of actin filament polymerization"/>
    <property type="evidence" value="ECO:0007669"/>
    <property type="project" value="TreeGrafter"/>
</dbReference>
<dbReference type="GeneTree" id="ENSGT00940000156732"/>
<dbReference type="InterPro" id="IPR029006">
    <property type="entry name" value="ADF-H/Gelsolin-like_dom_sf"/>
</dbReference>
<name>A0A452QJB2_URSAM</name>
<accession>A0A452QJB2</accession>
<dbReference type="PANTHER" id="PTHR10829:SF12">
    <property type="entry name" value="DREBRIN-LIKE PROTEIN"/>
    <property type="match status" value="1"/>
</dbReference>
<feature type="compositionally biased region" description="Low complexity" evidence="1">
    <location>
        <begin position="81"/>
        <end position="97"/>
    </location>
</feature>
<dbReference type="Gene3D" id="3.40.20.10">
    <property type="entry name" value="Severin"/>
    <property type="match status" value="1"/>
</dbReference>
<dbReference type="GO" id="GO:0030427">
    <property type="term" value="C:site of polarized growth"/>
    <property type="evidence" value="ECO:0007669"/>
    <property type="project" value="TreeGrafter"/>
</dbReference>
<protein>
    <submittedName>
        <fullName evidence="2">Drebrin like</fullName>
    </submittedName>
</protein>
<dbReference type="AlphaFoldDB" id="A0A452QJB2"/>
<sequence>MAANLSRNGPALQEAYVRVVTEKSPTDWALFTYEGNSNDIRVAGTGDRRGCERCAEGSMRQPRQHHGQLSEGEGCPPPPRASQGSWASASSSRSQSWKCVHTPVLSLDLRA</sequence>
<dbReference type="PANTHER" id="PTHR10829">
    <property type="entry name" value="CORTACTIN AND DREBRIN"/>
    <property type="match status" value="1"/>
</dbReference>
<dbReference type="GO" id="GO:0048812">
    <property type="term" value="P:neuron projection morphogenesis"/>
    <property type="evidence" value="ECO:0007669"/>
    <property type="project" value="TreeGrafter"/>
</dbReference>
<dbReference type="Proteomes" id="UP000291022">
    <property type="component" value="Unassembled WGS sequence"/>
</dbReference>
<dbReference type="SUPFAM" id="SSF55753">
    <property type="entry name" value="Actin depolymerizing proteins"/>
    <property type="match status" value="1"/>
</dbReference>
<dbReference type="GO" id="GO:0045773">
    <property type="term" value="P:positive regulation of axon extension"/>
    <property type="evidence" value="ECO:0007669"/>
    <property type="project" value="TreeGrafter"/>
</dbReference>
<evidence type="ECO:0000256" key="1">
    <source>
        <dbReference type="SAM" id="MobiDB-lite"/>
    </source>
</evidence>
<keyword evidence="3" id="KW-1185">Reference proteome</keyword>
<dbReference type="GO" id="GO:0030027">
    <property type="term" value="C:lamellipodium"/>
    <property type="evidence" value="ECO:0007669"/>
    <property type="project" value="TreeGrafter"/>
</dbReference>
<dbReference type="GO" id="GO:0061003">
    <property type="term" value="P:positive regulation of dendritic spine morphogenesis"/>
    <property type="evidence" value="ECO:0007669"/>
    <property type="project" value="TreeGrafter"/>
</dbReference>
<evidence type="ECO:0000313" key="2">
    <source>
        <dbReference type="Ensembl" id="ENSUAMP00000005244.1"/>
    </source>
</evidence>
<dbReference type="GO" id="GO:0030864">
    <property type="term" value="C:cortical actin cytoskeleton"/>
    <property type="evidence" value="ECO:0007669"/>
    <property type="project" value="TreeGrafter"/>
</dbReference>
<dbReference type="GO" id="GO:0014069">
    <property type="term" value="C:postsynaptic density"/>
    <property type="evidence" value="ECO:0007669"/>
    <property type="project" value="TreeGrafter"/>
</dbReference>
<evidence type="ECO:0000313" key="3">
    <source>
        <dbReference type="Proteomes" id="UP000291022"/>
    </source>
</evidence>
<dbReference type="GO" id="GO:0030425">
    <property type="term" value="C:dendrite"/>
    <property type="evidence" value="ECO:0007669"/>
    <property type="project" value="TreeGrafter"/>
</dbReference>
<organism evidence="2 3">
    <name type="scientific">Ursus americanus</name>
    <name type="common">American black bear</name>
    <name type="synonym">Euarctos americanus</name>
    <dbReference type="NCBI Taxonomy" id="9643"/>
    <lineage>
        <taxon>Eukaryota</taxon>
        <taxon>Metazoa</taxon>
        <taxon>Chordata</taxon>
        <taxon>Craniata</taxon>
        <taxon>Vertebrata</taxon>
        <taxon>Euteleostomi</taxon>
        <taxon>Mammalia</taxon>
        <taxon>Eutheria</taxon>
        <taxon>Laurasiatheria</taxon>
        <taxon>Carnivora</taxon>
        <taxon>Caniformia</taxon>
        <taxon>Ursidae</taxon>
        <taxon>Ursus</taxon>
    </lineage>
</organism>
<dbReference type="GO" id="GO:0098974">
    <property type="term" value="P:postsynaptic actin cytoskeleton organization"/>
    <property type="evidence" value="ECO:0007669"/>
    <property type="project" value="TreeGrafter"/>
</dbReference>
<dbReference type="GO" id="GO:0051015">
    <property type="term" value="F:actin filament binding"/>
    <property type="evidence" value="ECO:0007669"/>
    <property type="project" value="TreeGrafter"/>
</dbReference>
<reference evidence="3" key="1">
    <citation type="submission" date="2016-06" db="EMBL/GenBank/DDBJ databases">
        <title>De novo assembly and RNA-Seq shows season-dependent expression and editing in black bear kidneys.</title>
        <authorList>
            <person name="Korstanje R."/>
            <person name="Srivastava A."/>
            <person name="Sarsani V.K."/>
            <person name="Sheehan S.M."/>
            <person name="Seger R.L."/>
            <person name="Barter M.E."/>
            <person name="Lindqvist C."/>
            <person name="Brody L.C."/>
            <person name="Mullikin J.C."/>
        </authorList>
    </citation>
    <scope>NUCLEOTIDE SEQUENCE [LARGE SCALE GENOMIC DNA]</scope>
</reference>
<gene>
    <name evidence="2" type="primary">DBNL</name>
</gene>
<dbReference type="GO" id="GO:0045211">
    <property type="term" value="C:postsynaptic membrane"/>
    <property type="evidence" value="ECO:0007669"/>
    <property type="project" value="TreeGrafter"/>
</dbReference>
<feature type="region of interest" description="Disordered" evidence="1">
    <location>
        <begin position="52"/>
        <end position="98"/>
    </location>
</feature>
<dbReference type="Ensembl" id="ENSUAMT00000005960.1">
    <property type="protein sequence ID" value="ENSUAMP00000005244.1"/>
    <property type="gene ID" value="ENSUAMG00000004505.1"/>
</dbReference>